<dbReference type="EMBL" id="CAUYUJ010016044">
    <property type="protein sequence ID" value="CAK0861119.1"/>
    <property type="molecule type" value="Genomic_DNA"/>
</dbReference>
<feature type="region of interest" description="Disordered" evidence="1">
    <location>
        <begin position="728"/>
        <end position="839"/>
    </location>
</feature>
<comment type="caution">
    <text evidence="3">The sequence shown here is derived from an EMBL/GenBank/DDBJ whole genome shotgun (WGS) entry which is preliminary data.</text>
</comment>
<feature type="transmembrane region" description="Helical" evidence="2">
    <location>
        <begin position="582"/>
        <end position="606"/>
    </location>
</feature>
<dbReference type="PANTHER" id="PTHR13328">
    <property type="entry name" value="NEGATIVE ELONGATION FACTOR A NELF-A"/>
    <property type="match status" value="1"/>
</dbReference>
<feature type="compositionally biased region" description="Low complexity" evidence="1">
    <location>
        <begin position="729"/>
        <end position="819"/>
    </location>
</feature>
<evidence type="ECO:0000256" key="1">
    <source>
        <dbReference type="SAM" id="MobiDB-lite"/>
    </source>
</evidence>
<feature type="transmembrane region" description="Helical" evidence="2">
    <location>
        <begin position="234"/>
        <end position="261"/>
    </location>
</feature>
<evidence type="ECO:0000313" key="3">
    <source>
        <dbReference type="EMBL" id="CAK0861119.1"/>
    </source>
</evidence>
<keyword evidence="2" id="KW-1133">Transmembrane helix</keyword>
<keyword evidence="2" id="KW-0812">Transmembrane</keyword>
<feature type="transmembrane region" description="Helical" evidence="2">
    <location>
        <begin position="543"/>
        <end position="562"/>
    </location>
</feature>
<feature type="transmembrane region" description="Helical" evidence="2">
    <location>
        <begin position="273"/>
        <end position="293"/>
    </location>
</feature>
<accession>A0ABN9UMI2</accession>
<dbReference type="Proteomes" id="UP001189429">
    <property type="component" value="Unassembled WGS sequence"/>
</dbReference>
<sequence length="839" mass="91567">GASDAGSVRSSRASGRIRHARSFGAGFGAAATGKAVTVGSIDPTTTRGHGLGGATAVSEGLQKALSDRQDCRAKIYSVLLRADFQCQEALGIAERQQMEMVKLYPDAMQLESWIEVKENLSERECTQNCPSSEVQRQLRAAKFPIRFVFAAPRKSKAQLEQEAKGAAEKVDFQDDRKMVIMMIGVMNSFNQVSMFDFEWPPIFTKLAAIAGQFSLNFNFFQPECSVETPFIQKWITFLAIPYMMMVPLIIALAMASTATVIGKRGFGVGVKLWLLKNAFARCCCMSVIMLLPFHLDRILVPFACAQRGEGLYFVDEMPETPCEFTDPVYRLMFRISGTAFSIMMFFYSGMIWCVWKSFHWQYGTIRREHIPFYVAMVEVSTFGQRGYIAEARNKVYANICAVRTFDPGSSRLLDREILCQAADTLAHRGRFANKEKGVAYGAGVDSMEGQSRQETIGERLDIVRSTARFRGHRNQHEEKEGNIMTYGWILIINLFIRQLFSLTAIKLTKGSLVVIGAAAQMVVFFINITCLILFKPYKSAKVVHVETILLSALFTILWGAVMKMLLTNNINADKYATTINRINWFIEFAAMGLMLLIAVVPGYQVYQVFSKAMLMFLSPDATLNEIYRSQYFAKQAERAKEDKVRLQDTLRMSDGDPAEVLSRGMPSLSEALQRFESSGANLELDRDAQRKTIRRLAAVLQRAMQNKKMAYDHDHAVDNYMRWKEQRGPRAALPAEGEPAAAASPRSGGPLAPAEGEPAAEGAAAGADGEPAASAGAAAAAEGAGAAAAAEGEPAAAEGAAEGAEGVAAAAEGAAAAAEGEADEGEPTAAAAAAAAPRA</sequence>
<dbReference type="PANTHER" id="PTHR13328:SF4">
    <property type="entry name" value="NEGATIVE ELONGATION FACTOR A"/>
    <property type="match status" value="1"/>
</dbReference>
<evidence type="ECO:0000313" key="4">
    <source>
        <dbReference type="Proteomes" id="UP001189429"/>
    </source>
</evidence>
<organism evidence="3 4">
    <name type="scientific">Prorocentrum cordatum</name>
    <dbReference type="NCBI Taxonomy" id="2364126"/>
    <lineage>
        <taxon>Eukaryota</taxon>
        <taxon>Sar</taxon>
        <taxon>Alveolata</taxon>
        <taxon>Dinophyceae</taxon>
        <taxon>Prorocentrales</taxon>
        <taxon>Prorocentraceae</taxon>
        <taxon>Prorocentrum</taxon>
    </lineage>
</organism>
<evidence type="ECO:0000256" key="2">
    <source>
        <dbReference type="SAM" id="Phobius"/>
    </source>
</evidence>
<proteinExistence type="predicted"/>
<name>A0ABN9UMI2_9DINO</name>
<dbReference type="InterPro" id="IPR052828">
    <property type="entry name" value="NELF-A_domain"/>
</dbReference>
<reference evidence="3" key="1">
    <citation type="submission" date="2023-10" db="EMBL/GenBank/DDBJ databases">
        <authorList>
            <person name="Chen Y."/>
            <person name="Shah S."/>
            <person name="Dougan E. K."/>
            <person name="Thang M."/>
            <person name="Chan C."/>
        </authorList>
    </citation>
    <scope>NUCLEOTIDE SEQUENCE [LARGE SCALE GENOMIC DNA]</scope>
</reference>
<feature type="compositionally biased region" description="Low complexity" evidence="1">
    <location>
        <begin position="827"/>
        <end position="839"/>
    </location>
</feature>
<gene>
    <name evidence="3" type="ORF">PCOR1329_LOCUS49885</name>
</gene>
<keyword evidence="4" id="KW-1185">Reference proteome</keyword>
<feature type="non-terminal residue" evidence="3">
    <location>
        <position position="1"/>
    </location>
</feature>
<protein>
    <submittedName>
        <fullName evidence="3">Uncharacterized protein</fullName>
    </submittedName>
</protein>
<feature type="transmembrane region" description="Helical" evidence="2">
    <location>
        <begin position="331"/>
        <end position="355"/>
    </location>
</feature>
<keyword evidence="2" id="KW-0472">Membrane</keyword>
<feature type="transmembrane region" description="Helical" evidence="2">
    <location>
        <begin position="512"/>
        <end position="534"/>
    </location>
</feature>